<dbReference type="EMBL" id="VSSQ01123935">
    <property type="protein sequence ID" value="MPN55090.1"/>
    <property type="molecule type" value="Genomic_DNA"/>
</dbReference>
<reference evidence="1" key="1">
    <citation type="submission" date="2019-08" db="EMBL/GenBank/DDBJ databases">
        <authorList>
            <person name="Kucharzyk K."/>
            <person name="Murdoch R.W."/>
            <person name="Higgins S."/>
            <person name="Loffler F."/>
        </authorList>
    </citation>
    <scope>NUCLEOTIDE SEQUENCE</scope>
</reference>
<evidence type="ECO:0000313" key="1">
    <source>
        <dbReference type="EMBL" id="MPN55090.1"/>
    </source>
</evidence>
<dbReference type="Gene3D" id="1.10.287.950">
    <property type="entry name" value="Methyl-accepting chemotaxis protein"/>
    <property type="match status" value="1"/>
</dbReference>
<accession>A0A645IW35</accession>
<sequence>MVAEEIKKLAENSAEASERIETMVNENNEMAETVGTNLETIYRLIQDIQENIARLT</sequence>
<dbReference type="SUPFAM" id="SSF58104">
    <property type="entry name" value="Methyl-accepting chemotaxis protein (MCP) signaling domain"/>
    <property type="match status" value="1"/>
</dbReference>
<comment type="caution">
    <text evidence="1">The sequence shown here is derived from an EMBL/GenBank/DDBJ whole genome shotgun (WGS) entry which is preliminary data.</text>
</comment>
<proteinExistence type="predicted"/>
<name>A0A645IW35_9ZZZZ</name>
<gene>
    <name evidence="1" type="ORF">SDC9_202769</name>
</gene>
<dbReference type="AlphaFoldDB" id="A0A645IW35"/>
<evidence type="ECO:0008006" key="2">
    <source>
        <dbReference type="Google" id="ProtNLM"/>
    </source>
</evidence>
<organism evidence="1">
    <name type="scientific">bioreactor metagenome</name>
    <dbReference type="NCBI Taxonomy" id="1076179"/>
    <lineage>
        <taxon>unclassified sequences</taxon>
        <taxon>metagenomes</taxon>
        <taxon>ecological metagenomes</taxon>
    </lineage>
</organism>
<protein>
    <recommendedName>
        <fullName evidence="2">Methyl-accepting transducer domain-containing protein</fullName>
    </recommendedName>
</protein>